<keyword evidence="8 12" id="KW-1133">Transmembrane helix</keyword>
<dbReference type="InterPro" id="IPR001611">
    <property type="entry name" value="Leu-rich_rpt"/>
</dbReference>
<evidence type="ECO:0000256" key="10">
    <source>
        <dbReference type="ARBA" id="ARBA00023170"/>
    </source>
</evidence>
<sequence length="773" mass="87376">MKINRFLQFIIAFSMFIGLETSWGKTLCIEKEREALVQFKQGVIDEYDILSSWGREEEKQECCRWKGVKCSNKTGHVVMVDIHYIPQAYGLDVDQHLKGNITPSLLELQHLKYLDLSNNDFGTSRIPDFIGSFPRLEYLNLQGANLSGEIPYSFSNLTHLKILDLSSNQITGLFPNYLTMFSDLTELYLSNNKFKGRLPQSIEQLSKLEILRINSNSFEGPITETHLSNLSNLKVLDLSYNSFSLQLRPDWIPPFELQVIGLSRCEMGNRFPQWLRTQKTYSYLDISFVGISDIAPNWFWDLSPEMMYFNISNNKISGEVPDLSSKFLPSKETNYPIMDFSSNNLSGLVPSFSSNLETLNLSKNKFVGSISFLCKIANSLFRTIDLSHNMLSGELPTDCFRNFEELAVLNLANNKLYGKIPSSIGYLMDIQSLQLRNNNFTGHLPTSLKNCFMLTILDVGGNNLIGEIPSWIGSDLTFLIVLSLRANKFDGNIPSNLCHLNKIHILDLSHNILSGEIPHCLNNITSLLQSNSSTSSIIFDLGEQNGDGFYSFVEEYMGDALVQWKNSEFVYNKTLGLLKIIDFSSNKLVGRVPDEITQLDGLLSLNLSRNNLTGHIVQGIGMMEMLESLDLSRNQLTGRIPTSLARLNFLSVLDLSSNNLSGEIPSSTQLQSFNPSSYAGNNELCGPPLEKCPVHDDHTSRTNNVDEDDDMLLLFGFYVSVCSGFIVGFWGVIFTLVFNKSCRDAYFHMFINVANWIFVTTIMCLRRLKMLWS</sequence>
<dbReference type="GO" id="GO:0050832">
    <property type="term" value="P:defense response to fungus"/>
    <property type="evidence" value="ECO:0007669"/>
    <property type="project" value="UniProtKB-ARBA"/>
</dbReference>
<dbReference type="GO" id="GO:0005886">
    <property type="term" value="C:plasma membrane"/>
    <property type="evidence" value="ECO:0007669"/>
    <property type="project" value="UniProtKB-SubCell"/>
</dbReference>
<name>A0AAF0QYV6_SOLVR</name>
<organism evidence="16 17">
    <name type="scientific">Solanum verrucosum</name>
    <dbReference type="NCBI Taxonomy" id="315347"/>
    <lineage>
        <taxon>Eukaryota</taxon>
        <taxon>Viridiplantae</taxon>
        <taxon>Streptophyta</taxon>
        <taxon>Embryophyta</taxon>
        <taxon>Tracheophyta</taxon>
        <taxon>Spermatophyta</taxon>
        <taxon>Magnoliopsida</taxon>
        <taxon>eudicotyledons</taxon>
        <taxon>Gunneridae</taxon>
        <taxon>Pentapetalae</taxon>
        <taxon>asterids</taxon>
        <taxon>lamiids</taxon>
        <taxon>Solanales</taxon>
        <taxon>Solanaceae</taxon>
        <taxon>Solanoideae</taxon>
        <taxon>Solaneae</taxon>
        <taxon>Solanum</taxon>
    </lineage>
</organism>
<dbReference type="SUPFAM" id="SSF52058">
    <property type="entry name" value="L domain-like"/>
    <property type="match status" value="2"/>
</dbReference>
<dbReference type="InterPro" id="IPR055414">
    <property type="entry name" value="LRR_R13L4/SHOC2-like"/>
</dbReference>
<keyword evidence="5 12" id="KW-0812">Transmembrane</keyword>
<evidence type="ECO:0000256" key="7">
    <source>
        <dbReference type="ARBA" id="ARBA00022737"/>
    </source>
</evidence>
<keyword evidence="3" id="KW-1003">Cell membrane</keyword>
<dbReference type="FunFam" id="3.80.10.10:FF:000095">
    <property type="entry name" value="LRR receptor-like serine/threonine-protein kinase GSO1"/>
    <property type="match status" value="1"/>
</dbReference>
<evidence type="ECO:0000259" key="14">
    <source>
        <dbReference type="Pfam" id="PF08263"/>
    </source>
</evidence>
<evidence type="ECO:0000256" key="3">
    <source>
        <dbReference type="ARBA" id="ARBA00022475"/>
    </source>
</evidence>
<feature type="signal peptide" evidence="13">
    <location>
        <begin position="1"/>
        <end position="24"/>
    </location>
</feature>
<feature type="domain" description="Disease resistance R13L4/SHOC-2-like LRR" evidence="15">
    <location>
        <begin position="103"/>
        <end position="287"/>
    </location>
</feature>
<feature type="transmembrane region" description="Helical" evidence="12">
    <location>
        <begin position="745"/>
        <end position="768"/>
    </location>
</feature>
<dbReference type="InterPro" id="IPR003591">
    <property type="entry name" value="Leu-rich_rpt_typical-subtyp"/>
</dbReference>
<evidence type="ECO:0000256" key="12">
    <source>
        <dbReference type="SAM" id="Phobius"/>
    </source>
</evidence>
<proteinExistence type="inferred from homology"/>
<accession>A0AAF0QYV6</accession>
<keyword evidence="17" id="KW-1185">Reference proteome</keyword>
<comment type="subcellular location">
    <subcellularLocation>
        <location evidence="1">Cell membrane</location>
        <topology evidence="1">Single-pass type I membrane protein</topology>
    </subcellularLocation>
</comment>
<evidence type="ECO:0008006" key="18">
    <source>
        <dbReference type="Google" id="ProtNLM"/>
    </source>
</evidence>
<evidence type="ECO:0000259" key="15">
    <source>
        <dbReference type="Pfam" id="PF23598"/>
    </source>
</evidence>
<evidence type="ECO:0000256" key="6">
    <source>
        <dbReference type="ARBA" id="ARBA00022729"/>
    </source>
</evidence>
<dbReference type="Pfam" id="PF08263">
    <property type="entry name" value="LRRNT_2"/>
    <property type="match status" value="1"/>
</dbReference>
<dbReference type="InterPro" id="IPR013210">
    <property type="entry name" value="LRR_N_plant-typ"/>
</dbReference>
<dbReference type="Pfam" id="PF23598">
    <property type="entry name" value="LRR_14"/>
    <property type="match status" value="1"/>
</dbReference>
<dbReference type="AlphaFoldDB" id="A0AAF0QYV6"/>
<dbReference type="PANTHER" id="PTHR48063:SF103">
    <property type="entry name" value="LEUCINE-RICH RECEPTOR-LIKE KINASE FAMILY PROTEIN"/>
    <property type="match status" value="1"/>
</dbReference>
<dbReference type="PRINTS" id="PR00019">
    <property type="entry name" value="LEURICHRPT"/>
</dbReference>
<feature type="chain" id="PRO_5042115251" description="Leucine-rich repeat-containing N-terminal plant-type domain-containing protein" evidence="13">
    <location>
        <begin position="25"/>
        <end position="773"/>
    </location>
</feature>
<keyword evidence="10" id="KW-0675">Receptor</keyword>
<dbReference type="SMART" id="SM00369">
    <property type="entry name" value="LRR_TYP"/>
    <property type="match status" value="8"/>
</dbReference>
<evidence type="ECO:0000256" key="1">
    <source>
        <dbReference type="ARBA" id="ARBA00004251"/>
    </source>
</evidence>
<dbReference type="FunFam" id="3.80.10.10:FF:000111">
    <property type="entry name" value="LRR receptor-like serine/threonine-protein kinase ERECTA"/>
    <property type="match status" value="1"/>
</dbReference>
<feature type="domain" description="Leucine-rich repeat-containing N-terminal plant-type" evidence="14">
    <location>
        <begin position="31"/>
        <end position="71"/>
    </location>
</feature>
<dbReference type="PANTHER" id="PTHR48063">
    <property type="entry name" value="LRR RECEPTOR-LIKE KINASE"/>
    <property type="match status" value="1"/>
</dbReference>
<dbReference type="EMBL" id="CP133616">
    <property type="protein sequence ID" value="WMV31052.1"/>
    <property type="molecule type" value="Genomic_DNA"/>
</dbReference>
<dbReference type="InterPro" id="IPR046956">
    <property type="entry name" value="RLP23-like"/>
</dbReference>
<dbReference type="PROSITE" id="PS51450">
    <property type="entry name" value="LRR"/>
    <property type="match status" value="1"/>
</dbReference>
<dbReference type="InterPro" id="IPR032675">
    <property type="entry name" value="LRR_dom_sf"/>
</dbReference>
<protein>
    <recommendedName>
        <fullName evidence="18">Leucine-rich repeat-containing N-terminal plant-type domain-containing protein</fullName>
    </recommendedName>
</protein>
<feature type="transmembrane region" description="Helical" evidence="12">
    <location>
        <begin position="711"/>
        <end position="738"/>
    </location>
</feature>
<evidence type="ECO:0000256" key="5">
    <source>
        <dbReference type="ARBA" id="ARBA00022692"/>
    </source>
</evidence>
<evidence type="ECO:0000256" key="4">
    <source>
        <dbReference type="ARBA" id="ARBA00022614"/>
    </source>
</evidence>
<keyword evidence="7" id="KW-0677">Repeat</keyword>
<keyword evidence="4" id="KW-0433">Leucine-rich repeat</keyword>
<keyword evidence="9 12" id="KW-0472">Membrane</keyword>
<dbReference type="FunFam" id="3.80.10.10:FF:000275">
    <property type="entry name" value="Leucine-rich repeat receptor-like protein kinase"/>
    <property type="match status" value="1"/>
</dbReference>
<dbReference type="Gene3D" id="3.80.10.10">
    <property type="entry name" value="Ribonuclease Inhibitor"/>
    <property type="match status" value="2"/>
</dbReference>
<evidence type="ECO:0000313" key="16">
    <source>
        <dbReference type="EMBL" id="WMV31052.1"/>
    </source>
</evidence>
<dbReference type="FunFam" id="3.80.10.10:FF:001347">
    <property type="entry name" value="LRR receptor-like serine/threonine-protein kinase GSO2"/>
    <property type="match status" value="1"/>
</dbReference>
<evidence type="ECO:0000256" key="11">
    <source>
        <dbReference type="ARBA" id="ARBA00023180"/>
    </source>
</evidence>
<keyword evidence="11" id="KW-0325">Glycoprotein</keyword>
<evidence type="ECO:0000256" key="13">
    <source>
        <dbReference type="SAM" id="SignalP"/>
    </source>
</evidence>
<gene>
    <name evidence="16" type="ORF">MTR67_024437</name>
</gene>
<dbReference type="Pfam" id="PF00560">
    <property type="entry name" value="LRR_1"/>
    <property type="match status" value="8"/>
</dbReference>
<comment type="similarity">
    <text evidence="2">Belongs to the RLP family.</text>
</comment>
<evidence type="ECO:0000256" key="8">
    <source>
        <dbReference type="ARBA" id="ARBA00022989"/>
    </source>
</evidence>
<evidence type="ECO:0000313" key="17">
    <source>
        <dbReference type="Proteomes" id="UP001234989"/>
    </source>
</evidence>
<evidence type="ECO:0000256" key="9">
    <source>
        <dbReference type="ARBA" id="ARBA00023136"/>
    </source>
</evidence>
<evidence type="ECO:0000256" key="2">
    <source>
        <dbReference type="ARBA" id="ARBA00009592"/>
    </source>
</evidence>
<reference evidence="16" key="1">
    <citation type="submission" date="2023-08" db="EMBL/GenBank/DDBJ databases">
        <title>A de novo genome assembly of Solanum verrucosum Schlechtendal, a Mexican diploid species geographically isolated from the other diploid A-genome species in potato relatives.</title>
        <authorList>
            <person name="Hosaka K."/>
        </authorList>
    </citation>
    <scope>NUCLEOTIDE SEQUENCE</scope>
    <source>
        <tissue evidence="16">Young leaves</tissue>
    </source>
</reference>
<keyword evidence="6 13" id="KW-0732">Signal</keyword>
<dbReference type="Proteomes" id="UP001234989">
    <property type="component" value="Chromosome 5"/>
</dbReference>